<evidence type="ECO:0000256" key="6">
    <source>
        <dbReference type="SAM" id="Phobius"/>
    </source>
</evidence>
<evidence type="ECO:0000313" key="7">
    <source>
        <dbReference type="EMBL" id="CDF90176.1"/>
    </source>
</evidence>
<feature type="region of interest" description="Disordered" evidence="5">
    <location>
        <begin position="246"/>
        <end position="286"/>
    </location>
</feature>
<feature type="transmembrane region" description="Helical" evidence="6">
    <location>
        <begin position="478"/>
        <end position="496"/>
    </location>
</feature>
<feature type="transmembrane region" description="Helical" evidence="6">
    <location>
        <begin position="413"/>
        <end position="432"/>
    </location>
</feature>
<evidence type="ECO:0000256" key="3">
    <source>
        <dbReference type="ARBA" id="ARBA00022989"/>
    </source>
</evidence>
<feature type="transmembrane region" description="Helical" evidence="6">
    <location>
        <begin position="186"/>
        <end position="210"/>
    </location>
</feature>
<feature type="transmembrane region" description="Helical" evidence="6">
    <location>
        <begin position="104"/>
        <end position="121"/>
    </location>
</feature>
<gene>
    <name evidence="7" type="ORF">BN860_02432g</name>
</gene>
<feature type="transmembrane region" description="Helical" evidence="6">
    <location>
        <begin position="60"/>
        <end position="84"/>
    </location>
</feature>
<feature type="transmembrane region" description="Helical" evidence="6">
    <location>
        <begin position="438"/>
        <end position="466"/>
    </location>
</feature>
<keyword evidence="2 6" id="KW-0812">Transmembrane</keyword>
<dbReference type="Proteomes" id="UP000019375">
    <property type="component" value="Unassembled WGS sequence"/>
</dbReference>
<feature type="transmembrane region" description="Helical" evidence="6">
    <location>
        <begin position="371"/>
        <end position="392"/>
    </location>
</feature>
<accession>A0A8J2T8M0</accession>
<dbReference type="GO" id="GO:0005886">
    <property type="term" value="C:plasma membrane"/>
    <property type="evidence" value="ECO:0007669"/>
    <property type="project" value="TreeGrafter"/>
</dbReference>
<dbReference type="SUPFAM" id="SSF103473">
    <property type="entry name" value="MFS general substrate transporter"/>
    <property type="match status" value="1"/>
</dbReference>
<reference evidence="8" key="1">
    <citation type="journal article" date="2013" name="Genome Announc.">
        <title>Genome sequence of the food spoilage yeast Zygosaccharomyces bailii CLIB 213(T).</title>
        <authorList>
            <person name="Galeote V."/>
            <person name="Bigey F."/>
            <person name="Devillers H."/>
            <person name="Neuveglise C."/>
            <person name="Dequin S."/>
        </authorList>
    </citation>
    <scope>NUCLEOTIDE SEQUENCE [LARGE SCALE GENOMIC DNA]</scope>
    <source>
        <strain evidence="8">CLIB 213 / ATCC 58445 / CBS 680 / CCRC 21525 / NBRC 1098 / NCYC 1416 / NRRL Y-2227</strain>
    </source>
</reference>
<keyword evidence="4 6" id="KW-0472">Membrane</keyword>
<proteinExistence type="predicted"/>
<feature type="transmembrane region" description="Helical" evidence="6">
    <location>
        <begin position="216"/>
        <end position="236"/>
    </location>
</feature>
<evidence type="ECO:0000256" key="1">
    <source>
        <dbReference type="ARBA" id="ARBA00004141"/>
    </source>
</evidence>
<feature type="compositionally biased region" description="Acidic residues" evidence="5">
    <location>
        <begin position="248"/>
        <end position="257"/>
    </location>
</feature>
<feature type="transmembrane region" description="Helical" evidence="6">
    <location>
        <begin position="508"/>
        <end position="527"/>
    </location>
</feature>
<dbReference type="OrthoDB" id="5215911at2759"/>
<evidence type="ECO:0000256" key="5">
    <source>
        <dbReference type="SAM" id="MobiDB-lite"/>
    </source>
</evidence>
<organism evidence="7 8">
    <name type="scientific">Zygosaccharomyces bailii (strain CLIB 213 / ATCC 58445 / CBS 680 / BCRC 21525 / NBRC 1098 / NCYC 1416 / NRRL Y-2227)</name>
    <dbReference type="NCBI Taxonomy" id="1333698"/>
    <lineage>
        <taxon>Eukaryota</taxon>
        <taxon>Fungi</taxon>
        <taxon>Dikarya</taxon>
        <taxon>Ascomycota</taxon>
        <taxon>Saccharomycotina</taxon>
        <taxon>Saccharomycetes</taxon>
        <taxon>Saccharomycetales</taxon>
        <taxon>Saccharomycetaceae</taxon>
        <taxon>Zygosaccharomyces</taxon>
    </lineage>
</organism>
<dbReference type="InterPro" id="IPR036259">
    <property type="entry name" value="MFS_trans_sf"/>
</dbReference>
<name>A0A8J2T8M0_ZYGB2</name>
<evidence type="ECO:0000256" key="4">
    <source>
        <dbReference type="ARBA" id="ARBA00023136"/>
    </source>
</evidence>
<dbReference type="PANTHER" id="PTHR23502:SF30">
    <property type="entry name" value="TRANSPORTER, PUTATIVE (AFU_ORTHOLOGUE AFUA_8G04702)-RELATED"/>
    <property type="match status" value="1"/>
</dbReference>
<protein>
    <submittedName>
        <fullName evidence="7">ZYBA0S06-02432g1_1</fullName>
    </submittedName>
</protein>
<dbReference type="PANTHER" id="PTHR23502">
    <property type="entry name" value="MAJOR FACILITATOR SUPERFAMILY"/>
    <property type="match status" value="1"/>
</dbReference>
<dbReference type="GO" id="GO:0022857">
    <property type="term" value="F:transmembrane transporter activity"/>
    <property type="evidence" value="ECO:0007669"/>
    <property type="project" value="InterPro"/>
</dbReference>
<evidence type="ECO:0000256" key="2">
    <source>
        <dbReference type="ARBA" id="ARBA00022692"/>
    </source>
</evidence>
<dbReference type="InterPro" id="IPR011701">
    <property type="entry name" value="MFS"/>
</dbReference>
<keyword evidence="8" id="KW-1185">Reference proteome</keyword>
<keyword evidence="3 6" id="KW-1133">Transmembrane helix</keyword>
<feature type="transmembrane region" description="Helical" evidence="6">
    <location>
        <begin position="319"/>
        <end position="340"/>
    </location>
</feature>
<evidence type="ECO:0000313" key="8">
    <source>
        <dbReference type="Proteomes" id="UP000019375"/>
    </source>
</evidence>
<feature type="compositionally biased region" description="Basic and acidic residues" evidence="5">
    <location>
        <begin position="258"/>
        <end position="280"/>
    </location>
</feature>
<dbReference type="Pfam" id="PF07690">
    <property type="entry name" value="MFS_1"/>
    <property type="match status" value="1"/>
</dbReference>
<dbReference type="EMBL" id="HG316459">
    <property type="protein sequence ID" value="CDF90176.1"/>
    <property type="molecule type" value="Genomic_DNA"/>
</dbReference>
<sequence length="553" mass="62570">MVASCNNSKANLHDIMRTLDYEVVPGDAQLVEGEEKHIVLIPQPSKDPEDPLNWERRRKWIATCCVLVYTLGVGIPSAAIYSVLPDIAEERNLSLSDLNQGTGYLFLFFGVGCLLFQPLALQYGKRPVYLFSMLATALICVWPPYTRSNGEWIASKILQGLFGSCIESLPEISMSDLFFEHQRSLALSLYALTLMAVSFAAPLVAGFISAGQGWQWVMWWCAILAAVCFVVLFFLMEETSYNRRTQDEVEEDVSEDEAVLHPESGDNDKEDAASDTKKDGSVYVRSNSTESQLREWPRTTYKQKISLTRGFKPKFLLHHYMLVPFFMLRFPVVLWAGFLYGSSLVWFNVLNGTEALVLANKPYNFSSSMCGLAYVSPLICSFIFFFLAGYCSDRLKVYWAKRRNGFSKPEDRLWVLSIYALLGCGASLLWGLGAYYEIHWFPLVLALGVLGGCGVFAPVASSAYIVDTYRELDAEAMVVMIMIRNLMSFACSYGITHWVENLGYKRCFLGVAFCCLATNASFVVMNFTGPWWRRRQKHAYWALVDRCRRLGLH</sequence>
<comment type="subcellular location">
    <subcellularLocation>
        <location evidence="1">Membrane</location>
        <topology evidence="1">Multi-pass membrane protein</topology>
    </subcellularLocation>
</comment>
<dbReference type="Gene3D" id="1.20.1250.20">
    <property type="entry name" value="MFS general substrate transporter like domains"/>
    <property type="match status" value="1"/>
</dbReference>
<dbReference type="AlphaFoldDB" id="A0A8J2T8M0"/>